<name>A0A8S1LIX4_PARPR</name>
<evidence type="ECO:0000313" key="1">
    <source>
        <dbReference type="EMBL" id="CAD8066012.1"/>
    </source>
</evidence>
<keyword evidence="2" id="KW-1185">Reference proteome</keyword>
<evidence type="ECO:0000313" key="2">
    <source>
        <dbReference type="Proteomes" id="UP000688137"/>
    </source>
</evidence>
<proteinExistence type="predicted"/>
<accession>A0A8S1LIX4</accession>
<sequence length="276" mass="32207">MNKTIDCFGADNLIFNERPLKISQIDQNSPQKLCNLSLLLVSQKAKSSQNKSRRSLNQVTLKDQYYQTNVPTRSPPSLQIQLQNYQYTSKSRKQTKNQSSKQQGTKFKTLPLNECNYSDILKRIELKKLMLEKMYPIKEKCKTQTCRTEKTEEIFQTQKLQTEFNVQSNNKTKKNKGIQTYRPRIGSSYKNNRIINTCQAMPLSLGLNIEKCRIVQRLNQSQYSVRPIQKKSLSNWSAGYKDQQSLTQKPINQQFSFKKQSSIPIAKWDHSDLEYD</sequence>
<dbReference type="Proteomes" id="UP000688137">
    <property type="component" value="Unassembled WGS sequence"/>
</dbReference>
<comment type="caution">
    <text evidence="1">The sequence shown here is derived from an EMBL/GenBank/DDBJ whole genome shotgun (WGS) entry which is preliminary data.</text>
</comment>
<dbReference type="AlphaFoldDB" id="A0A8S1LIX4"/>
<reference evidence="1" key="1">
    <citation type="submission" date="2021-01" db="EMBL/GenBank/DDBJ databases">
        <authorList>
            <consortium name="Genoscope - CEA"/>
            <person name="William W."/>
        </authorList>
    </citation>
    <scope>NUCLEOTIDE SEQUENCE</scope>
</reference>
<organism evidence="1 2">
    <name type="scientific">Paramecium primaurelia</name>
    <dbReference type="NCBI Taxonomy" id="5886"/>
    <lineage>
        <taxon>Eukaryota</taxon>
        <taxon>Sar</taxon>
        <taxon>Alveolata</taxon>
        <taxon>Ciliophora</taxon>
        <taxon>Intramacronucleata</taxon>
        <taxon>Oligohymenophorea</taxon>
        <taxon>Peniculida</taxon>
        <taxon>Parameciidae</taxon>
        <taxon>Paramecium</taxon>
    </lineage>
</organism>
<gene>
    <name evidence="1" type="ORF">PPRIM_AZ9-3.1.T0380224</name>
</gene>
<dbReference type="OMA" id="SIPIAKW"/>
<protein>
    <submittedName>
        <fullName evidence="1">Uncharacterized protein</fullName>
    </submittedName>
</protein>
<dbReference type="EMBL" id="CAJJDM010000037">
    <property type="protein sequence ID" value="CAD8066012.1"/>
    <property type="molecule type" value="Genomic_DNA"/>
</dbReference>